<keyword evidence="2" id="KW-0479">Metal-binding</keyword>
<dbReference type="GO" id="GO:0006506">
    <property type="term" value="P:GPI anchor biosynthetic process"/>
    <property type="evidence" value="ECO:0007669"/>
    <property type="project" value="InterPro"/>
</dbReference>
<reference evidence="6 7" key="1">
    <citation type="journal article" date="2010" name="Nature">
        <title>Genome sequence of the palaeopolyploid soybean.</title>
        <authorList>
            <person name="Schmutz J."/>
            <person name="Cannon S.B."/>
            <person name="Schlueter J."/>
            <person name="Ma J."/>
            <person name="Mitros T."/>
            <person name="Nelson W."/>
            <person name="Hyten D.L."/>
            <person name="Song Q."/>
            <person name="Thelen J.J."/>
            <person name="Cheng J."/>
            <person name="Xu D."/>
            <person name="Hellsten U."/>
            <person name="May G.D."/>
            <person name="Yu Y."/>
            <person name="Sakurai T."/>
            <person name="Umezawa T."/>
            <person name="Bhattacharyya M.K."/>
            <person name="Sandhu D."/>
            <person name="Valliyodan B."/>
            <person name="Lindquist E."/>
            <person name="Peto M."/>
            <person name="Grant D."/>
            <person name="Shu S."/>
            <person name="Goodstein D."/>
            <person name="Barry K."/>
            <person name="Futrell-Griggs M."/>
            <person name="Abernathy B."/>
            <person name="Du J."/>
            <person name="Tian Z."/>
            <person name="Zhu L."/>
            <person name="Gill N."/>
            <person name="Joshi T."/>
            <person name="Libault M."/>
            <person name="Sethuraman A."/>
            <person name="Zhang X.-C."/>
            <person name="Shinozaki K."/>
            <person name="Nguyen H.T."/>
            <person name="Wing R.A."/>
            <person name="Cregan P."/>
            <person name="Specht J."/>
            <person name="Grimwood J."/>
            <person name="Rokhsar D."/>
            <person name="Stacey G."/>
            <person name="Shoemaker R.C."/>
            <person name="Jackson S.A."/>
        </authorList>
    </citation>
    <scope>NUCLEOTIDE SEQUENCE</scope>
    <source>
        <strain evidence="7">cv. Williams 82</strain>
        <tissue evidence="6">Callus</tissue>
    </source>
</reference>
<dbReference type="STRING" id="3847.A0A0R0FJF4"/>
<evidence type="ECO:0000313" key="8">
    <source>
        <dbReference type="Proteomes" id="UP000008827"/>
    </source>
</evidence>
<dbReference type="Proteomes" id="UP000008827">
    <property type="component" value="Chromosome 16"/>
</dbReference>
<accession>A0A0R0FJF4</accession>
<evidence type="ECO:0000256" key="2">
    <source>
        <dbReference type="ARBA" id="ARBA00022723"/>
    </source>
</evidence>
<gene>
    <name evidence="6" type="ORF">GLYMA_16G006900</name>
</gene>
<reference evidence="6" key="3">
    <citation type="submission" date="2018-07" db="EMBL/GenBank/DDBJ databases">
        <title>WGS assembly of Glycine max.</title>
        <authorList>
            <person name="Schmutz J."/>
            <person name="Cannon S."/>
            <person name="Schlueter J."/>
            <person name="Ma J."/>
            <person name="Mitros T."/>
            <person name="Nelson W."/>
            <person name="Hyten D."/>
            <person name="Song Q."/>
            <person name="Thelen J."/>
            <person name="Cheng J."/>
            <person name="Xu D."/>
            <person name="Hellsten U."/>
            <person name="May G."/>
            <person name="Yu Y."/>
            <person name="Sakurai T."/>
            <person name="Umezawa T."/>
            <person name="Bhattacharyya M."/>
            <person name="Sandhu D."/>
            <person name="Valliyodan B."/>
            <person name="Lindquist E."/>
            <person name="Peto M."/>
            <person name="Grant D."/>
            <person name="Shu S."/>
            <person name="Goodstein D."/>
            <person name="Barry K."/>
            <person name="Futrell-Griggs M."/>
            <person name="Abernathy B."/>
            <person name="Du J."/>
            <person name="Tian Z."/>
            <person name="Zhu L."/>
            <person name="Gill N."/>
            <person name="Joshi T."/>
            <person name="Libault M."/>
            <person name="Sethuraman A."/>
            <person name="Zhang X."/>
            <person name="Shinozaki K."/>
            <person name="Nguyen H."/>
            <person name="Wing R."/>
            <person name="Cregan P."/>
            <person name="Specht J."/>
            <person name="Grimwood J."/>
            <person name="Rokhsar D."/>
            <person name="Stacey G."/>
            <person name="Shoemaker R."/>
            <person name="Jackson S."/>
        </authorList>
    </citation>
    <scope>NUCLEOTIDE SEQUENCE</scope>
    <source>
        <tissue evidence="6">Callus</tissue>
    </source>
</reference>
<sequence>MAHLNVIMVTDLLLSQSGFANHYFREYYMSKFFRKSFEVLSPDLLLVLGDVSAGGSELTRSKWVSVLRRFYKVLGPFVGDRDVGECGDIEGNRVGWIANKLPGLDSAGFAALEIGNVSFVRPNAVALLCGNGGCLRFEVEKVIERESVGTRMNGSDEDVLYGLGPVVLLHLPLDQTRDEHYAGVGHFKRSSNSFMDELNVVPESREVIGGGLYKLHHTLPLNASEYILQALKPRTELARLPYQQCHGMQEMTLDLCLPLLKRQEEQ</sequence>
<evidence type="ECO:0000256" key="4">
    <source>
        <dbReference type="ARBA" id="ARBA00023136"/>
    </source>
</evidence>
<dbReference type="Gramene" id="KRH06173">
    <property type="protein sequence ID" value="KRH06173"/>
    <property type="gene ID" value="GLYMA_16G006900"/>
</dbReference>
<comment type="cofactor">
    <cofactor evidence="1">
        <name>Mn(2+)</name>
        <dbReference type="ChEBI" id="CHEBI:29035"/>
    </cofactor>
</comment>
<dbReference type="AlphaFoldDB" id="A0A0R0FJF4"/>
<dbReference type="EnsemblPlants" id="KRH06173">
    <property type="protein sequence ID" value="KRH06173"/>
    <property type="gene ID" value="GLYMA_16G006900"/>
</dbReference>
<dbReference type="GO" id="GO:0016787">
    <property type="term" value="F:hydrolase activity"/>
    <property type="evidence" value="ECO:0007669"/>
    <property type="project" value="UniProtKB-KW"/>
</dbReference>
<proteinExistence type="predicted"/>
<evidence type="ECO:0000256" key="3">
    <source>
        <dbReference type="ARBA" id="ARBA00022801"/>
    </source>
</evidence>
<keyword evidence="8" id="KW-1185">Reference proteome</keyword>
<dbReference type="InterPro" id="IPR033308">
    <property type="entry name" value="PGAP5/Cdc1/Ted1"/>
</dbReference>
<keyword evidence="3" id="KW-0378">Hydrolase</keyword>
<reference evidence="7" key="2">
    <citation type="submission" date="2018-02" db="UniProtKB">
        <authorList>
            <consortium name="EnsemblPlants"/>
        </authorList>
    </citation>
    <scope>IDENTIFICATION</scope>
    <source>
        <strain evidence="7">Williams 82</strain>
    </source>
</reference>
<evidence type="ECO:0000313" key="6">
    <source>
        <dbReference type="EMBL" id="KRH06173.1"/>
    </source>
</evidence>
<evidence type="ECO:0000256" key="5">
    <source>
        <dbReference type="ARBA" id="ARBA00023211"/>
    </source>
</evidence>
<protein>
    <recommendedName>
        <fullName evidence="9">Calcineurin-like phosphoesterase domain-containing protein</fullName>
    </recommendedName>
</protein>
<dbReference type="EMBL" id="CM000849">
    <property type="protein sequence ID" value="KRH06173.1"/>
    <property type="molecule type" value="Genomic_DNA"/>
</dbReference>
<dbReference type="PANTHER" id="PTHR13315">
    <property type="entry name" value="METALLO PHOSPHOESTERASE RELATED"/>
    <property type="match status" value="1"/>
</dbReference>
<dbReference type="OMA" id="ANSVTWI"/>
<keyword evidence="4" id="KW-0472">Membrane</keyword>
<dbReference type="GO" id="GO:0016020">
    <property type="term" value="C:membrane"/>
    <property type="evidence" value="ECO:0007669"/>
    <property type="project" value="GOC"/>
</dbReference>
<keyword evidence="5" id="KW-0464">Manganese</keyword>
<name>A0A0R0FJF4_SOYBN</name>
<evidence type="ECO:0000256" key="1">
    <source>
        <dbReference type="ARBA" id="ARBA00001936"/>
    </source>
</evidence>
<organism evidence="6">
    <name type="scientific">Glycine max</name>
    <name type="common">Soybean</name>
    <name type="synonym">Glycine hispida</name>
    <dbReference type="NCBI Taxonomy" id="3847"/>
    <lineage>
        <taxon>Eukaryota</taxon>
        <taxon>Viridiplantae</taxon>
        <taxon>Streptophyta</taxon>
        <taxon>Embryophyta</taxon>
        <taxon>Tracheophyta</taxon>
        <taxon>Spermatophyta</taxon>
        <taxon>Magnoliopsida</taxon>
        <taxon>eudicotyledons</taxon>
        <taxon>Gunneridae</taxon>
        <taxon>Pentapetalae</taxon>
        <taxon>rosids</taxon>
        <taxon>fabids</taxon>
        <taxon>Fabales</taxon>
        <taxon>Fabaceae</taxon>
        <taxon>Papilionoideae</taxon>
        <taxon>50 kb inversion clade</taxon>
        <taxon>NPAAA clade</taxon>
        <taxon>indigoferoid/millettioid clade</taxon>
        <taxon>Phaseoleae</taxon>
        <taxon>Glycine</taxon>
        <taxon>Glycine subgen. Soja</taxon>
    </lineage>
</organism>
<dbReference type="GO" id="GO:0046872">
    <property type="term" value="F:metal ion binding"/>
    <property type="evidence" value="ECO:0007669"/>
    <property type="project" value="UniProtKB-KW"/>
</dbReference>
<dbReference type="PaxDb" id="3847-GLYMA16G00905.1"/>
<evidence type="ECO:0008006" key="9">
    <source>
        <dbReference type="Google" id="ProtNLM"/>
    </source>
</evidence>
<dbReference type="PANTHER" id="PTHR13315:SF0">
    <property type="entry name" value="METALLOPHOSPHOESTERASE 1"/>
    <property type="match status" value="1"/>
</dbReference>
<evidence type="ECO:0000313" key="7">
    <source>
        <dbReference type="EnsemblPlants" id="KRH06173"/>
    </source>
</evidence>
<dbReference type="InParanoid" id="A0A0R0FJF4"/>